<organism evidence="12 13">
    <name type="scientific">Varroa destructor</name>
    <name type="common">Honeybee mite</name>
    <dbReference type="NCBI Taxonomy" id="109461"/>
    <lineage>
        <taxon>Eukaryota</taxon>
        <taxon>Metazoa</taxon>
        <taxon>Ecdysozoa</taxon>
        <taxon>Arthropoda</taxon>
        <taxon>Chelicerata</taxon>
        <taxon>Arachnida</taxon>
        <taxon>Acari</taxon>
        <taxon>Parasitiformes</taxon>
        <taxon>Mesostigmata</taxon>
        <taxon>Gamasina</taxon>
        <taxon>Dermanyssoidea</taxon>
        <taxon>Varroidae</taxon>
        <taxon>Varroa</taxon>
    </lineage>
</organism>
<dbReference type="PRINTS" id="PR00401">
    <property type="entry name" value="SH2DOMAIN"/>
</dbReference>
<dbReference type="EnsemblMetazoa" id="XM_022804369">
    <property type="protein sequence ID" value="XP_022660104"/>
    <property type="gene ID" value="LOC111249906"/>
</dbReference>
<dbReference type="Proteomes" id="UP000594260">
    <property type="component" value="Unplaced"/>
</dbReference>
<dbReference type="PANTHER" id="PTHR24418">
    <property type="entry name" value="TYROSINE-PROTEIN KINASE"/>
    <property type="match status" value="1"/>
</dbReference>
<sequence length="1076" mass="120365">MKEADQRLSPLPENGPVDMDKVNYYYGNISRETAEWILCERGCKDGLYLLRKSKEDFVLSLCYEKSVLHYRISCLPEGTFVLAGTMDQSFPDPLQLVESVEGLATKPLHPCQRCVEAILPPTYWGLSEEQVKKFILLRSRQWGLDENRLENLTQQDAADLRVLISKTLHEIQPWFHGPLSRLEAEARIEEIGHMDGRFLIRERDDSSYALCLSHACTLKHYKVDVLSSGEFAIQDGYAFPSLMSLVSHYTLFADGLWCPLIEAVVRPDSLDENTFLKNISKATRHFFNKSPKAKLFGTIPNKGLLNKIVSSISTPGSNTSYRSAKTLPRLHQVRNTEAMTGSCCGDENCYPGAGEAGKLQKSSSIDHVLPGFIQYFMSLDGTTRRGRRAHESKLLDELACEQARNMEQHYNHYGMTVPSSGDEGGGGQSGGGGPPSGRIVLTENVNLNCCSGMPVPAPVPAPRTSLARRDILSEDPSDPVYVNNDQPTAPTTQTQFRQQAQQQILAGQVVSATNVAVGHTDVHLQTMTDEHRRHHQQGQIPHHLSGLLLSYRKPMKIPIDLSPSPPLIDLSEANYEEIDSLIEKCPRLILDKLQYQKEKNSNDLHSSNEQQTETIDENVDIPEVAEIPSFSDHGLITRDRLERTIAEAIKETSDQIIQEIRAEIRAVDENTLAAGELSTEEVPRSISPSLDDFDPLCADNLSGPPSPERQRSFAQAMADVLSQEQSDAAYNDVKRCLQGVFHIERESLQLIEMFGCGNFGQVHKAILRHDGQEIPCATKSLRAEFSEASMDALSQEADLLASLDHPHVVRLFGVSEIDTGLMMVMELAPLGPLNRFLRYNRDTPAVVILKLMLQVGRAMEYLEQRNFVHRDLAARNVLLVNTEFAKISDFGMSRTLGIGRDYYKAETAGKWPLKWYAPECIYYFKFSTKSDVWSYGVTLWEALSYGERPYKNLAGQDILVMFESNKRLEMPDECPPEVYDIMWKCWAYMPEDRPSFSEVCELMKGASDAGEAESPHPLDQGVIPTQGFLPPPPDLEEDVELNELLRLEEQLANTVPAIDADVPPVSVSASTTNETC</sequence>
<evidence type="ECO:0000256" key="1">
    <source>
        <dbReference type="ARBA" id="ARBA00022679"/>
    </source>
</evidence>
<dbReference type="SUPFAM" id="SSF56112">
    <property type="entry name" value="Protein kinase-like (PK-like)"/>
    <property type="match status" value="1"/>
</dbReference>
<keyword evidence="2 8" id="KW-0547">Nucleotide-binding</keyword>
<keyword evidence="1 8" id="KW-0808">Transferase</keyword>
<dbReference type="OrthoDB" id="10003345at2759"/>
<dbReference type="Gene3D" id="3.30.505.10">
    <property type="entry name" value="SH2 domain"/>
    <property type="match status" value="2"/>
</dbReference>
<dbReference type="PRINTS" id="PR00109">
    <property type="entry name" value="TYRKINASE"/>
</dbReference>
<evidence type="ECO:0000313" key="13">
    <source>
        <dbReference type="Proteomes" id="UP000594260"/>
    </source>
</evidence>
<proteinExistence type="inferred from homology"/>
<dbReference type="RefSeq" id="XP_022660104.1">
    <property type="nucleotide sequence ID" value="XM_022804369.1"/>
</dbReference>
<dbReference type="GO" id="GO:0002009">
    <property type="term" value="P:morphogenesis of an epithelium"/>
    <property type="evidence" value="ECO:0007669"/>
    <property type="project" value="UniProtKB-ARBA"/>
</dbReference>
<evidence type="ECO:0000256" key="9">
    <source>
        <dbReference type="SAM" id="MobiDB-lite"/>
    </source>
</evidence>
<evidence type="ECO:0000256" key="5">
    <source>
        <dbReference type="ARBA" id="ARBA00023137"/>
    </source>
</evidence>
<dbReference type="Pfam" id="PF00017">
    <property type="entry name" value="SH2"/>
    <property type="match status" value="2"/>
</dbReference>
<evidence type="ECO:0000256" key="6">
    <source>
        <dbReference type="ARBA" id="ARBA00051245"/>
    </source>
</evidence>
<feature type="domain" description="SH2" evidence="10">
    <location>
        <begin position="174"/>
        <end position="264"/>
    </location>
</feature>
<dbReference type="SUPFAM" id="SSF55550">
    <property type="entry name" value="SH2 domain"/>
    <property type="match status" value="2"/>
</dbReference>
<feature type="domain" description="Protein kinase" evidence="11">
    <location>
        <begin position="748"/>
        <end position="1019"/>
    </location>
</feature>
<dbReference type="PROSITE" id="PS50001">
    <property type="entry name" value="SH2"/>
    <property type="match status" value="2"/>
</dbReference>
<dbReference type="KEGG" id="vde:111249906"/>
<dbReference type="OMA" id="WHEEPAF"/>
<dbReference type="InParanoid" id="A0A7M7K9W3"/>
<evidence type="ECO:0000313" key="12">
    <source>
        <dbReference type="EnsemblMetazoa" id="XP_022660104"/>
    </source>
</evidence>
<dbReference type="GeneID" id="111249906"/>
<protein>
    <recommendedName>
        <fullName evidence="8">Tyrosine-protein kinase</fullName>
        <ecNumber evidence="8">2.7.10.2</ecNumber>
    </recommendedName>
</protein>
<feature type="compositionally biased region" description="Gly residues" evidence="9">
    <location>
        <begin position="422"/>
        <end position="435"/>
    </location>
</feature>
<evidence type="ECO:0000256" key="7">
    <source>
        <dbReference type="PROSITE-ProRule" id="PRU00191"/>
    </source>
</evidence>
<name>A0A7M7K9W3_VARDE</name>
<dbReference type="PROSITE" id="PS00109">
    <property type="entry name" value="PROTEIN_KINASE_TYR"/>
    <property type="match status" value="1"/>
</dbReference>
<reference evidence="12" key="1">
    <citation type="submission" date="2021-01" db="UniProtKB">
        <authorList>
            <consortium name="EnsemblMetazoa"/>
        </authorList>
    </citation>
    <scope>IDENTIFICATION</scope>
</reference>
<keyword evidence="13" id="KW-1185">Reference proteome</keyword>
<dbReference type="GO" id="GO:0005524">
    <property type="term" value="F:ATP binding"/>
    <property type="evidence" value="ECO:0007669"/>
    <property type="project" value="UniProtKB-KW"/>
</dbReference>
<evidence type="ECO:0000256" key="4">
    <source>
        <dbReference type="ARBA" id="ARBA00022840"/>
    </source>
</evidence>
<dbReference type="InterPro" id="IPR001245">
    <property type="entry name" value="Ser-Thr/Tyr_kinase_cat_dom"/>
</dbReference>
<dbReference type="InterPro" id="IPR020635">
    <property type="entry name" value="Tyr_kinase_cat_dom"/>
</dbReference>
<dbReference type="GO" id="GO:0004715">
    <property type="term" value="F:non-membrane spanning protein tyrosine kinase activity"/>
    <property type="evidence" value="ECO:0007669"/>
    <property type="project" value="UniProtKB-EC"/>
</dbReference>
<evidence type="ECO:0000256" key="3">
    <source>
        <dbReference type="ARBA" id="ARBA00022777"/>
    </source>
</evidence>
<comment type="similarity">
    <text evidence="8">Belongs to the protein kinase superfamily. Tyr protein kinase family.</text>
</comment>
<evidence type="ECO:0000256" key="2">
    <source>
        <dbReference type="ARBA" id="ARBA00022741"/>
    </source>
</evidence>
<dbReference type="InterPro" id="IPR000980">
    <property type="entry name" value="SH2"/>
</dbReference>
<dbReference type="SMART" id="SM00252">
    <property type="entry name" value="SH2"/>
    <property type="match status" value="2"/>
</dbReference>
<dbReference type="EC" id="2.7.10.2" evidence="8"/>
<dbReference type="PROSITE" id="PS50011">
    <property type="entry name" value="PROTEIN_KINASE_DOM"/>
    <property type="match status" value="1"/>
</dbReference>
<feature type="region of interest" description="Disordered" evidence="9">
    <location>
        <begin position="412"/>
        <end position="439"/>
    </location>
</feature>
<keyword evidence="7" id="KW-0727">SH2 domain</keyword>
<dbReference type="Gene3D" id="1.10.510.10">
    <property type="entry name" value="Transferase(Phosphotransferase) domain 1"/>
    <property type="match status" value="1"/>
</dbReference>
<keyword evidence="5 8" id="KW-0829">Tyrosine-protein kinase</keyword>
<evidence type="ECO:0000259" key="10">
    <source>
        <dbReference type="PROSITE" id="PS50001"/>
    </source>
</evidence>
<feature type="domain" description="SH2" evidence="10">
    <location>
        <begin position="24"/>
        <end position="98"/>
    </location>
</feature>
<dbReference type="InterPro" id="IPR050198">
    <property type="entry name" value="Non-receptor_tyrosine_kinases"/>
</dbReference>
<dbReference type="SMART" id="SM00219">
    <property type="entry name" value="TyrKc"/>
    <property type="match status" value="1"/>
</dbReference>
<dbReference type="InterPro" id="IPR000719">
    <property type="entry name" value="Prot_kinase_dom"/>
</dbReference>
<dbReference type="AlphaFoldDB" id="A0A7M7K9W3"/>
<dbReference type="FunFam" id="1.10.510.10:FF:000216">
    <property type="entry name" value="Tyrosine-protein kinase SYK"/>
    <property type="match status" value="1"/>
</dbReference>
<keyword evidence="3 8" id="KW-0418">Kinase</keyword>
<dbReference type="InterPro" id="IPR036860">
    <property type="entry name" value="SH2_dom_sf"/>
</dbReference>
<dbReference type="Pfam" id="PF07714">
    <property type="entry name" value="PK_Tyr_Ser-Thr"/>
    <property type="match status" value="1"/>
</dbReference>
<keyword evidence="4 8" id="KW-0067">ATP-binding</keyword>
<dbReference type="InterPro" id="IPR011009">
    <property type="entry name" value="Kinase-like_dom_sf"/>
</dbReference>
<evidence type="ECO:0000259" key="11">
    <source>
        <dbReference type="PROSITE" id="PS50011"/>
    </source>
</evidence>
<dbReference type="InterPro" id="IPR008266">
    <property type="entry name" value="Tyr_kinase_AS"/>
</dbReference>
<accession>A0A7M7K9W3</accession>
<evidence type="ECO:0000256" key="8">
    <source>
        <dbReference type="RuleBase" id="RU362096"/>
    </source>
</evidence>
<comment type="catalytic activity">
    <reaction evidence="6 8">
        <text>L-tyrosyl-[protein] + ATP = O-phospho-L-tyrosyl-[protein] + ADP + H(+)</text>
        <dbReference type="Rhea" id="RHEA:10596"/>
        <dbReference type="Rhea" id="RHEA-COMP:10136"/>
        <dbReference type="Rhea" id="RHEA-COMP:20101"/>
        <dbReference type="ChEBI" id="CHEBI:15378"/>
        <dbReference type="ChEBI" id="CHEBI:30616"/>
        <dbReference type="ChEBI" id="CHEBI:46858"/>
        <dbReference type="ChEBI" id="CHEBI:61978"/>
        <dbReference type="ChEBI" id="CHEBI:456216"/>
        <dbReference type="EC" id="2.7.10.2"/>
    </reaction>
</comment>